<name>A0ABD2LSV4_9BILA</name>
<reference evidence="1 2" key="1">
    <citation type="submission" date="2024-10" db="EMBL/GenBank/DDBJ databases">
        <authorList>
            <person name="Kim D."/>
        </authorList>
    </citation>
    <scope>NUCLEOTIDE SEQUENCE [LARGE SCALE GENOMIC DNA]</scope>
    <source>
        <strain evidence="1">BH-2024</strain>
    </source>
</reference>
<sequence length="151" mass="16686">MSGCHPRLSRPVIQSIFQCQVDDDVEALLLVGLRHSTTTDQIKAAFKRASSPATFICVFRNTSNTNLNGCKLHRLRSHKNDWGAFDIGPSPLPFDFCLLSNLAGYAAMEPMGGRGDWMGLMVIVTGSAFLTPMKKQHLLFQTESTSDHDDD</sequence>
<evidence type="ECO:0000313" key="1">
    <source>
        <dbReference type="EMBL" id="KAL3118325.1"/>
    </source>
</evidence>
<protein>
    <submittedName>
        <fullName evidence="1">Uncharacterized protein</fullName>
    </submittedName>
</protein>
<organism evidence="1 2">
    <name type="scientific">Heterodera trifolii</name>
    <dbReference type="NCBI Taxonomy" id="157864"/>
    <lineage>
        <taxon>Eukaryota</taxon>
        <taxon>Metazoa</taxon>
        <taxon>Ecdysozoa</taxon>
        <taxon>Nematoda</taxon>
        <taxon>Chromadorea</taxon>
        <taxon>Rhabditida</taxon>
        <taxon>Tylenchina</taxon>
        <taxon>Tylenchomorpha</taxon>
        <taxon>Tylenchoidea</taxon>
        <taxon>Heteroderidae</taxon>
        <taxon>Heteroderinae</taxon>
        <taxon>Heterodera</taxon>
    </lineage>
</organism>
<evidence type="ECO:0000313" key="2">
    <source>
        <dbReference type="Proteomes" id="UP001620626"/>
    </source>
</evidence>
<dbReference type="AlphaFoldDB" id="A0ABD2LSV4"/>
<dbReference type="EMBL" id="JBICBT010000285">
    <property type="protein sequence ID" value="KAL3118325.1"/>
    <property type="molecule type" value="Genomic_DNA"/>
</dbReference>
<accession>A0ABD2LSV4</accession>
<proteinExistence type="predicted"/>
<keyword evidence="2" id="KW-1185">Reference proteome</keyword>
<dbReference type="Proteomes" id="UP001620626">
    <property type="component" value="Unassembled WGS sequence"/>
</dbReference>
<gene>
    <name evidence="1" type="ORF">niasHT_005528</name>
</gene>
<comment type="caution">
    <text evidence="1">The sequence shown here is derived from an EMBL/GenBank/DDBJ whole genome shotgun (WGS) entry which is preliminary data.</text>
</comment>